<protein>
    <recommendedName>
        <fullName evidence="4">Aldehyde dehydrogenase domain-containing protein</fullName>
    </recommendedName>
</protein>
<dbReference type="Proteomes" id="UP000054324">
    <property type="component" value="Unassembled WGS sequence"/>
</dbReference>
<dbReference type="InterPro" id="IPR016162">
    <property type="entry name" value="Ald_DH_N"/>
</dbReference>
<name>A0A074ZNA0_OPIVI</name>
<dbReference type="FunFam" id="3.40.309.10:FF:000003">
    <property type="entry name" value="Aldehyde dehydrogenase"/>
    <property type="match status" value="1"/>
</dbReference>
<proteinExistence type="inferred from homology"/>
<evidence type="ECO:0000256" key="3">
    <source>
        <dbReference type="SAM" id="Phobius"/>
    </source>
</evidence>
<dbReference type="PANTHER" id="PTHR43570">
    <property type="entry name" value="ALDEHYDE DEHYDROGENASE"/>
    <property type="match status" value="1"/>
</dbReference>
<gene>
    <name evidence="5" type="ORF">T265_13487</name>
</gene>
<keyword evidence="3" id="KW-1133">Transmembrane helix</keyword>
<dbReference type="Gene3D" id="3.40.309.10">
    <property type="entry name" value="Aldehyde Dehydrogenase, Chain A, domain 2"/>
    <property type="match status" value="1"/>
</dbReference>
<dbReference type="GO" id="GO:0005737">
    <property type="term" value="C:cytoplasm"/>
    <property type="evidence" value="ECO:0007669"/>
    <property type="project" value="TreeGrafter"/>
</dbReference>
<sequence>MFEENEDPILAAVSEDFRRPKSLRVPMEFAIVKKEACLMLAYMDDWLKDEAVPRSFMTMMDTSYIQRQPLGVILIMGAWNYPLFTLLIPMLGALAAGNTVLLKPSEHCPTVARLLATLVPNYVDKKICQVLCGGVDVCQKLLASERFDHIMYTGGTAGGRAVYTAAAKFLTPVTLELGGKCPVYVDSNVDLVMAAKRIMAMKTLNCGQICVAPDYVICHRKVLTELLKNLGEAIEEFYGEDKRASPDFGRIINEMHWKRLTNLLSETKGKTVYGGEAVQDDLYIAPTVVIDVRPDDSLMSEEIFGPILPILTVDSPKEAVEIIRSKPHPLAVYVFTNSNDVFEIFKEETTSGALVQNDCGIQASSSELPFGGVGQSGFGRHHGKHSVYTFSNPRSVMLRSRSEFINQKQEELFDYVTEMTTCLTWTHWELLLWITTDACLISSRNRLLLLTDRLSLHPTHFSRRFHHPLCTTLLGVFPGKGVCNHLCELLKLLDELTHVPLALHQTMEVIGNHLIRSMIYSLMPGLVYHSMLSDYAAYSRLVTSTEGPLFPISYIQAGKQHRELGIPCLSSTLNSVERAYGKAAVYIVPSSLRYGYWGSQPSDPDLMCLREHQFYCITLGDRDAKGLEKCLRHLGHTVLEELLAHTSTSFIEPDVIGVRERRATVIDVRSTLRKRTRETSPFPGIHRFRGVESTYFDVLHQT</sequence>
<evidence type="ECO:0000259" key="4">
    <source>
        <dbReference type="Pfam" id="PF00171"/>
    </source>
</evidence>
<dbReference type="GeneID" id="20327654"/>
<keyword evidence="3" id="KW-0472">Membrane</keyword>
<dbReference type="GO" id="GO:0004029">
    <property type="term" value="F:aldehyde dehydrogenase (NAD+) activity"/>
    <property type="evidence" value="ECO:0007669"/>
    <property type="project" value="TreeGrafter"/>
</dbReference>
<evidence type="ECO:0000256" key="1">
    <source>
        <dbReference type="ARBA" id="ARBA00009986"/>
    </source>
</evidence>
<dbReference type="InterPro" id="IPR012394">
    <property type="entry name" value="Aldehyde_DH_NAD(P)"/>
</dbReference>
<dbReference type="Gene3D" id="3.40.605.10">
    <property type="entry name" value="Aldehyde Dehydrogenase, Chain A, domain 1"/>
    <property type="match status" value="1"/>
</dbReference>
<dbReference type="AlphaFoldDB" id="A0A074ZNA0"/>
<dbReference type="STRING" id="6198.A0A074ZNA0"/>
<keyword evidence="3" id="KW-0812">Transmembrane</keyword>
<dbReference type="KEGG" id="ovi:T265_13487"/>
<dbReference type="InterPro" id="IPR016161">
    <property type="entry name" value="Ald_DH/histidinol_DH"/>
</dbReference>
<feature type="transmembrane region" description="Helical" evidence="3">
    <location>
        <begin position="70"/>
        <end position="96"/>
    </location>
</feature>
<evidence type="ECO:0000313" key="5">
    <source>
        <dbReference type="EMBL" id="KER28878.1"/>
    </source>
</evidence>
<keyword evidence="6" id="KW-1185">Reference proteome</keyword>
<dbReference type="CDD" id="cd07087">
    <property type="entry name" value="ALDH_F3-13-14_CALDH-like"/>
    <property type="match status" value="1"/>
</dbReference>
<evidence type="ECO:0000313" key="6">
    <source>
        <dbReference type="Proteomes" id="UP000054324"/>
    </source>
</evidence>
<comment type="similarity">
    <text evidence="1">Belongs to the aldehyde dehydrogenase family.</text>
</comment>
<dbReference type="CTD" id="20327654"/>
<organism evidence="5 6">
    <name type="scientific">Opisthorchis viverrini</name>
    <name type="common">Southeast Asian liver fluke</name>
    <dbReference type="NCBI Taxonomy" id="6198"/>
    <lineage>
        <taxon>Eukaryota</taxon>
        <taxon>Metazoa</taxon>
        <taxon>Spiralia</taxon>
        <taxon>Lophotrochozoa</taxon>
        <taxon>Platyhelminthes</taxon>
        <taxon>Trematoda</taxon>
        <taxon>Digenea</taxon>
        <taxon>Opisthorchiida</taxon>
        <taxon>Opisthorchiata</taxon>
        <taxon>Opisthorchiidae</taxon>
        <taxon>Opisthorchis</taxon>
    </lineage>
</organism>
<dbReference type="EMBL" id="KL596689">
    <property type="protein sequence ID" value="KER28878.1"/>
    <property type="molecule type" value="Genomic_DNA"/>
</dbReference>
<dbReference type="Pfam" id="PF00171">
    <property type="entry name" value="Aldedh"/>
    <property type="match status" value="1"/>
</dbReference>
<accession>A0A074ZNA0</accession>
<dbReference type="InterPro" id="IPR016163">
    <property type="entry name" value="Ald_DH_C"/>
</dbReference>
<keyword evidence="2" id="KW-0560">Oxidoreductase</keyword>
<dbReference type="GO" id="GO:0006081">
    <property type="term" value="P:aldehyde metabolic process"/>
    <property type="evidence" value="ECO:0007669"/>
    <property type="project" value="InterPro"/>
</dbReference>
<feature type="domain" description="Aldehyde dehydrogenase" evidence="4">
    <location>
        <begin position="47"/>
        <end position="396"/>
    </location>
</feature>
<evidence type="ECO:0000256" key="2">
    <source>
        <dbReference type="ARBA" id="ARBA00023002"/>
    </source>
</evidence>
<dbReference type="SUPFAM" id="SSF53720">
    <property type="entry name" value="ALDH-like"/>
    <property type="match status" value="1"/>
</dbReference>
<dbReference type="PANTHER" id="PTHR43570:SF16">
    <property type="entry name" value="ALDEHYDE DEHYDROGENASE TYPE III, ISOFORM Q"/>
    <property type="match status" value="1"/>
</dbReference>
<dbReference type="OrthoDB" id="440325at2759"/>
<dbReference type="InterPro" id="IPR015590">
    <property type="entry name" value="Aldehyde_DH_dom"/>
</dbReference>
<dbReference type="RefSeq" id="XP_009167366.1">
    <property type="nucleotide sequence ID" value="XM_009169102.1"/>
</dbReference>
<reference evidence="5 6" key="1">
    <citation type="submission" date="2013-11" db="EMBL/GenBank/DDBJ databases">
        <title>Opisthorchis viverrini - life in the bile duct.</title>
        <authorList>
            <person name="Young N.D."/>
            <person name="Nagarajan N."/>
            <person name="Lin S.J."/>
            <person name="Korhonen P.K."/>
            <person name="Jex A.R."/>
            <person name="Hall R.S."/>
            <person name="Safavi-Hemami H."/>
            <person name="Kaewkong W."/>
            <person name="Bertrand D."/>
            <person name="Gao S."/>
            <person name="Seet Q."/>
            <person name="Wongkham S."/>
            <person name="Teh B.T."/>
            <person name="Wongkham C."/>
            <person name="Intapan P.M."/>
            <person name="Maleewong W."/>
            <person name="Yang X."/>
            <person name="Hu M."/>
            <person name="Wang Z."/>
            <person name="Hofmann A."/>
            <person name="Sternberg P.W."/>
            <person name="Tan P."/>
            <person name="Wang J."/>
            <person name="Gasser R.B."/>
        </authorList>
    </citation>
    <scope>NUCLEOTIDE SEQUENCE [LARGE SCALE GENOMIC DNA]</scope>
</reference>